<protein>
    <recommendedName>
        <fullName evidence="8">Reticulon-like protein</fullName>
    </recommendedName>
</protein>
<sequence length="618" mass="69813">MAIVAEVGKELETCVVLGGRGFVGKWLVDRLLRVGNWIVRIADSLPSLQLEPSESLLSHALSSGRASYFHVDVLHKSHIMKVIDGASVVFYMDSRDSYAHDFYICYTIVVQGAKNIITACQECKVKRLVYNSSAEVVLNSWQDIHGGDESLPYSSKFVNMVTDLKAQAEALVLVANDADGLLTCALRPSYVFGPEDNYLSSLLVNVAKSGWAEELFFLYSLLLVTHWDVCQIKEEKDHRLFYLHKISRHFIIGLGDNMSDFTYVENVAHAHICAEKALRSRGSNICGKAFFITNLKPMKFKDIVSLVMERLGYQRSMIKIPARVIQYSTLIMKWTISRMSNWNPDNVPVFDIIELALCHRRFNCFAAQKYIGYSPVVSLEEGVALTTKSFHLARESSLSSDSDTDEESNVHKLLGGRKAAEILLWRDEQRTFTCFLLLVFIHYWFFLSGRSFLSSLAQLLLMIASALWGYSILPPTIYGIAVPRISWSFFEISEVDMRNCFYNLAYTWNRMSHLASLLAQGEDWSIFLKAAVPLYFVKLIIADCLTFALGIALALAFTSFLIYEQYEDEIDSTANVIFSISKGAFTLLMRSLPLPLALIHSDSEMSRGICSSRLKIQQ</sequence>
<dbReference type="Pfam" id="PF01073">
    <property type="entry name" value="3Beta_HSD"/>
    <property type="match status" value="2"/>
</dbReference>
<feature type="domain" description="Reticulon" evidence="9">
    <location>
        <begin position="419"/>
        <end position="617"/>
    </location>
</feature>
<evidence type="ECO:0000313" key="10">
    <source>
        <dbReference type="Proteomes" id="UP000790787"/>
    </source>
</evidence>
<dbReference type="GO" id="GO:0005789">
    <property type="term" value="C:endoplasmic reticulum membrane"/>
    <property type="evidence" value="ECO:0007669"/>
    <property type="project" value="UniProtKB-SubCell"/>
</dbReference>
<gene>
    <name evidence="11" type="primary">LOC107780439</name>
</gene>
<dbReference type="Gene3D" id="3.40.50.720">
    <property type="entry name" value="NAD(P)-binding Rossmann-like Domain"/>
    <property type="match status" value="2"/>
</dbReference>
<dbReference type="GeneID" id="107780439"/>
<dbReference type="PANTHER" id="PTHR10366">
    <property type="entry name" value="NAD DEPENDENT EPIMERASE/DEHYDRATASE"/>
    <property type="match status" value="1"/>
</dbReference>
<dbReference type="SUPFAM" id="SSF51735">
    <property type="entry name" value="NAD(P)-binding Rossmann-fold domains"/>
    <property type="match status" value="1"/>
</dbReference>
<dbReference type="Pfam" id="PF02453">
    <property type="entry name" value="Reticulon"/>
    <property type="match status" value="1"/>
</dbReference>
<keyword evidence="4" id="KW-0521">NADP</keyword>
<keyword evidence="7 8" id="KW-0472">Membrane</keyword>
<dbReference type="OMA" id="DFTYSEN"/>
<feature type="transmembrane region" description="Helical" evidence="8">
    <location>
        <begin position="459"/>
        <end position="481"/>
    </location>
</feature>
<dbReference type="InterPro" id="IPR050425">
    <property type="entry name" value="NAD(P)_dehydrat-like"/>
</dbReference>
<reference evidence="11" key="2">
    <citation type="submission" date="2025-08" db="UniProtKB">
        <authorList>
            <consortium name="RefSeq"/>
        </authorList>
    </citation>
    <scope>IDENTIFICATION</scope>
    <source>
        <tissue evidence="11">Leaf</tissue>
    </source>
</reference>
<dbReference type="RefSeq" id="XP_016456467.1">
    <property type="nucleotide sequence ID" value="XM_016600981.1"/>
</dbReference>
<dbReference type="InterPro" id="IPR002225">
    <property type="entry name" value="3Beta_OHSteriod_DH/Estase"/>
</dbReference>
<comment type="subcellular location">
    <subcellularLocation>
        <location evidence="1 8">Endoplasmic reticulum membrane</location>
        <topology evidence="1 8">Multi-pass membrane protein</topology>
    </subcellularLocation>
</comment>
<evidence type="ECO:0000256" key="3">
    <source>
        <dbReference type="ARBA" id="ARBA00022824"/>
    </source>
</evidence>
<feature type="transmembrane region" description="Helical" evidence="8">
    <location>
        <begin position="430"/>
        <end position="447"/>
    </location>
</feature>
<evidence type="ECO:0000256" key="6">
    <source>
        <dbReference type="ARBA" id="ARBA00023002"/>
    </source>
</evidence>
<keyword evidence="10" id="KW-1185">Reference proteome</keyword>
<dbReference type="STRING" id="4097.A0A1S3YX95"/>
<name>A0A1S3YX95_TOBAC</name>
<dbReference type="RefSeq" id="XP_016456467.1">
    <property type="nucleotide sequence ID" value="XM_016600981.2"/>
</dbReference>
<keyword evidence="5 8" id="KW-1133">Transmembrane helix</keyword>
<evidence type="ECO:0000256" key="1">
    <source>
        <dbReference type="ARBA" id="ARBA00004477"/>
    </source>
</evidence>
<organism evidence="10 11">
    <name type="scientific">Nicotiana tabacum</name>
    <name type="common">Common tobacco</name>
    <dbReference type="NCBI Taxonomy" id="4097"/>
    <lineage>
        <taxon>Eukaryota</taxon>
        <taxon>Viridiplantae</taxon>
        <taxon>Streptophyta</taxon>
        <taxon>Embryophyta</taxon>
        <taxon>Tracheophyta</taxon>
        <taxon>Spermatophyta</taxon>
        <taxon>Magnoliopsida</taxon>
        <taxon>eudicotyledons</taxon>
        <taxon>Gunneridae</taxon>
        <taxon>Pentapetalae</taxon>
        <taxon>asterids</taxon>
        <taxon>lamiids</taxon>
        <taxon>Solanales</taxon>
        <taxon>Solanaceae</taxon>
        <taxon>Nicotianoideae</taxon>
        <taxon>Nicotianeae</taxon>
        <taxon>Nicotiana</taxon>
    </lineage>
</organism>
<evidence type="ECO:0000313" key="11">
    <source>
        <dbReference type="RefSeq" id="XP_016456467.1"/>
    </source>
</evidence>
<dbReference type="OrthoDB" id="10058185at2759"/>
<keyword evidence="3 8" id="KW-0256">Endoplasmic reticulum</keyword>
<dbReference type="Proteomes" id="UP000790787">
    <property type="component" value="Chromosome 21"/>
</dbReference>
<evidence type="ECO:0000256" key="7">
    <source>
        <dbReference type="ARBA" id="ARBA00023136"/>
    </source>
</evidence>
<evidence type="ECO:0000256" key="8">
    <source>
        <dbReference type="RuleBase" id="RU363132"/>
    </source>
</evidence>
<dbReference type="PaxDb" id="4097-A0A1S3YX95"/>
<keyword evidence="6" id="KW-0560">Oxidoreductase</keyword>
<dbReference type="PROSITE" id="PS50845">
    <property type="entry name" value="RETICULON"/>
    <property type="match status" value="1"/>
</dbReference>
<dbReference type="GO" id="GO:0016616">
    <property type="term" value="F:oxidoreductase activity, acting on the CH-OH group of donors, NAD or NADP as acceptor"/>
    <property type="evidence" value="ECO:0000318"/>
    <property type="project" value="GO_Central"/>
</dbReference>
<evidence type="ECO:0000256" key="2">
    <source>
        <dbReference type="ARBA" id="ARBA00022692"/>
    </source>
</evidence>
<evidence type="ECO:0000256" key="5">
    <source>
        <dbReference type="ARBA" id="ARBA00022989"/>
    </source>
</evidence>
<dbReference type="InterPro" id="IPR036291">
    <property type="entry name" value="NAD(P)-bd_dom_sf"/>
</dbReference>
<accession>A0A1S3YX95</accession>
<reference evidence="10" key="1">
    <citation type="journal article" date="2014" name="Nat. Commun.">
        <title>The tobacco genome sequence and its comparison with those of tomato and potato.</title>
        <authorList>
            <person name="Sierro N."/>
            <person name="Battey J.N."/>
            <person name="Ouadi S."/>
            <person name="Bakaher N."/>
            <person name="Bovet L."/>
            <person name="Willig A."/>
            <person name="Goepfert S."/>
            <person name="Peitsch M.C."/>
            <person name="Ivanov N.V."/>
        </authorList>
    </citation>
    <scope>NUCLEOTIDE SEQUENCE [LARGE SCALE GENOMIC DNA]</scope>
</reference>
<dbReference type="AlphaFoldDB" id="A0A1S3YX95"/>
<evidence type="ECO:0000259" key="9">
    <source>
        <dbReference type="PROSITE" id="PS50845"/>
    </source>
</evidence>
<proteinExistence type="predicted"/>
<dbReference type="InterPro" id="IPR003388">
    <property type="entry name" value="Reticulon"/>
</dbReference>
<dbReference type="PANTHER" id="PTHR10366:SF639">
    <property type="entry name" value="3BETA-HYDROXYSTEROID-DEHYDROGENASE_DECARBOXYLASE ISOFORM 3"/>
    <property type="match status" value="1"/>
</dbReference>
<dbReference type="KEGG" id="nta:107780439"/>
<feature type="transmembrane region" description="Helical" evidence="8">
    <location>
        <begin position="535"/>
        <end position="563"/>
    </location>
</feature>
<dbReference type="GO" id="GO:0006694">
    <property type="term" value="P:steroid biosynthetic process"/>
    <property type="evidence" value="ECO:0007669"/>
    <property type="project" value="InterPro"/>
</dbReference>
<evidence type="ECO:0000256" key="4">
    <source>
        <dbReference type="ARBA" id="ARBA00022857"/>
    </source>
</evidence>
<keyword evidence="2 8" id="KW-0812">Transmembrane</keyword>